<feature type="transmembrane region" description="Helical" evidence="1">
    <location>
        <begin position="149"/>
        <end position="172"/>
    </location>
</feature>
<organism evidence="2 3">
    <name type="scientific">Nocardia colli</name>
    <dbReference type="NCBI Taxonomy" id="2545717"/>
    <lineage>
        <taxon>Bacteria</taxon>
        <taxon>Bacillati</taxon>
        <taxon>Actinomycetota</taxon>
        <taxon>Actinomycetes</taxon>
        <taxon>Mycobacteriales</taxon>
        <taxon>Nocardiaceae</taxon>
        <taxon>Nocardia</taxon>
    </lineage>
</organism>
<name>A0A5N0EFR4_9NOCA</name>
<gene>
    <name evidence="2" type="ORF">F3087_14190</name>
</gene>
<evidence type="ECO:0000313" key="2">
    <source>
        <dbReference type="EMBL" id="KAA8888202.1"/>
    </source>
</evidence>
<feature type="transmembrane region" description="Helical" evidence="1">
    <location>
        <begin position="235"/>
        <end position="255"/>
    </location>
</feature>
<feature type="transmembrane region" description="Helical" evidence="1">
    <location>
        <begin position="179"/>
        <end position="198"/>
    </location>
</feature>
<comment type="caution">
    <text evidence="2">The sequence shown here is derived from an EMBL/GenBank/DDBJ whole genome shotgun (WGS) entry which is preliminary data.</text>
</comment>
<keyword evidence="1" id="KW-0472">Membrane</keyword>
<accession>A0A5N0EFR4</accession>
<evidence type="ECO:0000256" key="1">
    <source>
        <dbReference type="SAM" id="Phobius"/>
    </source>
</evidence>
<dbReference type="EMBL" id="VXLC01000004">
    <property type="protein sequence ID" value="KAA8888202.1"/>
    <property type="molecule type" value="Genomic_DNA"/>
</dbReference>
<keyword evidence="1" id="KW-1133">Transmembrane helix</keyword>
<reference evidence="2 3" key="1">
    <citation type="submission" date="2019-09" db="EMBL/GenBank/DDBJ databases">
        <authorList>
            <person name="Wang X."/>
        </authorList>
    </citation>
    <scope>NUCLEOTIDE SEQUENCE [LARGE SCALE GENOMIC DNA]</scope>
    <source>
        <strain evidence="2 3">CICC 11023</strain>
    </source>
</reference>
<sequence length="260" mass="26410">MITIVPPDLVPSINSEVRKVSTLPLSRILAGVPLVVALLASVASGLLAGKADPRSEPVTGTATIGLYVGIAVVVLAAAVFGAVGSGGEYRHQSMPVTALFTADRDRLTAAKLLVTGVFALAVALAVEVVAVVTLIAFGRGKFDLDLELAAVLGGGLLAAVCWSVIGAGLGLLLRSSSKAIAVVLGWLVIAEPLLWLIANGVGATGFVTLFPGSATISTIAVGSYPDSDFLAPTPAAVVVLLLWTIGIGGAGWWNLRRLDL</sequence>
<dbReference type="AlphaFoldDB" id="A0A5N0EFR4"/>
<feature type="transmembrane region" description="Helical" evidence="1">
    <location>
        <begin position="112"/>
        <end position="137"/>
    </location>
</feature>
<protein>
    <submittedName>
        <fullName evidence="2">ABC transporter permease</fullName>
    </submittedName>
</protein>
<feature type="transmembrane region" description="Helical" evidence="1">
    <location>
        <begin position="64"/>
        <end position="84"/>
    </location>
</feature>
<dbReference type="Proteomes" id="UP000323876">
    <property type="component" value="Unassembled WGS sequence"/>
</dbReference>
<dbReference type="RefSeq" id="WP_150402370.1">
    <property type="nucleotide sequence ID" value="NZ_VXLC01000004.1"/>
</dbReference>
<proteinExistence type="predicted"/>
<evidence type="ECO:0000313" key="3">
    <source>
        <dbReference type="Proteomes" id="UP000323876"/>
    </source>
</evidence>
<keyword evidence="1" id="KW-0812">Transmembrane</keyword>
<feature type="transmembrane region" description="Helical" evidence="1">
    <location>
        <begin position="28"/>
        <end position="49"/>
    </location>
</feature>
<keyword evidence="3" id="KW-1185">Reference proteome</keyword>
<dbReference type="OrthoDB" id="4551971at2"/>